<evidence type="ECO:0000256" key="2">
    <source>
        <dbReference type="SAM" id="SignalP"/>
    </source>
</evidence>
<dbReference type="STRING" id="1107311.Q767_03200"/>
<accession>V6SEY7</accession>
<feature type="signal peptide" evidence="2">
    <location>
        <begin position="1"/>
        <end position="20"/>
    </location>
</feature>
<dbReference type="EMBL" id="JRLZ01000003">
    <property type="protein sequence ID" value="KGO96729.1"/>
    <property type="molecule type" value="Genomic_DNA"/>
</dbReference>
<reference evidence="4 5" key="2">
    <citation type="journal article" date="2015" name="Stand. Genomic Sci.">
        <title>High quality draft genomic sequence of Flavobacterium enshiense DK69(T) and comparison among Flavobacterium genomes.</title>
        <authorList>
            <person name="Zeng Z."/>
            <person name="Chen C."/>
            <person name="Du H."/>
            <person name="Wang G."/>
            <person name="Li M."/>
        </authorList>
    </citation>
    <scope>NUCLEOTIDE SEQUENCE [LARGE SCALE GENOMIC DNA]</scope>
    <source>
        <strain evidence="4 5">DK69</strain>
    </source>
</reference>
<dbReference type="PATRIC" id="fig|1107311.3.peg.360"/>
<comment type="caution">
    <text evidence="4">The sequence shown here is derived from an EMBL/GenBank/DDBJ whole genome shotgun (WGS) entry which is preliminary data.</text>
</comment>
<keyword evidence="1 2" id="KW-0732">Signal</keyword>
<feature type="domain" description="Secretion system C-terminal sorting" evidence="3">
    <location>
        <begin position="245"/>
        <end position="316"/>
    </location>
</feature>
<dbReference type="RefSeq" id="WP_023572423.1">
    <property type="nucleotide sequence ID" value="NZ_AVCS01000004.1"/>
</dbReference>
<dbReference type="eggNOG" id="COG1572">
    <property type="taxonomic scope" value="Bacteria"/>
</dbReference>
<dbReference type="NCBIfam" id="TIGR04183">
    <property type="entry name" value="Por_Secre_tail"/>
    <property type="match status" value="1"/>
</dbReference>
<evidence type="ECO:0000313" key="5">
    <source>
        <dbReference type="Proteomes" id="UP000030149"/>
    </source>
</evidence>
<dbReference type="OrthoDB" id="1405746at2"/>
<reference evidence="5" key="1">
    <citation type="submission" date="2013-09" db="EMBL/GenBank/DDBJ databases">
        <authorList>
            <person name="Zeng Z."/>
            <person name="Chen C."/>
        </authorList>
    </citation>
    <scope>NUCLEOTIDE SEQUENCE [LARGE SCALE GENOMIC DNA]</scope>
    <source>
        <strain evidence="5">DK69</strain>
    </source>
</reference>
<dbReference type="Gene3D" id="2.60.120.200">
    <property type="match status" value="1"/>
</dbReference>
<dbReference type="Pfam" id="PF18962">
    <property type="entry name" value="Por_Secre_tail"/>
    <property type="match status" value="1"/>
</dbReference>
<dbReference type="NCBIfam" id="NF038128">
    <property type="entry name" value="choice_anch_J"/>
    <property type="match status" value="1"/>
</dbReference>
<name>V6SEY7_9FLAO</name>
<dbReference type="Proteomes" id="UP000030149">
    <property type="component" value="Unassembled WGS sequence"/>
</dbReference>
<organism evidence="4 5">
    <name type="scientific">Flavobacterium enshiense DK69</name>
    <dbReference type="NCBI Taxonomy" id="1107311"/>
    <lineage>
        <taxon>Bacteria</taxon>
        <taxon>Pseudomonadati</taxon>
        <taxon>Bacteroidota</taxon>
        <taxon>Flavobacteriia</taxon>
        <taxon>Flavobacteriales</taxon>
        <taxon>Flavobacteriaceae</taxon>
        <taxon>Flavobacterium</taxon>
    </lineage>
</organism>
<gene>
    <name evidence="4" type="ORF">Q767_03200</name>
</gene>
<evidence type="ECO:0000259" key="3">
    <source>
        <dbReference type="Pfam" id="PF18962"/>
    </source>
</evidence>
<dbReference type="InterPro" id="IPR026444">
    <property type="entry name" value="Secre_tail"/>
</dbReference>
<evidence type="ECO:0000256" key="1">
    <source>
        <dbReference type="ARBA" id="ARBA00022729"/>
    </source>
</evidence>
<dbReference type="AlphaFoldDB" id="V6SEY7"/>
<protein>
    <recommendedName>
        <fullName evidence="3">Secretion system C-terminal sorting domain-containing protein</fullName>
    </recommendedName>
</protein>
<proteinExistence type="predicted"/>
<feature type="chain" id="PRO_5004750817" description="Secretion system C-terminal sorting domain-containing protein" evidence="2">
    <location>
        <begin position="21"/>
        <end position="318"/>
    </location>
</feature>
<keyword evidence="5" id="KW-1185">Reference proteome</keyword>
<evidence type="ECO:0000313" key="4">
    <source>
        <dbReference type="EMBL" id="KGO96729.1"/>
    </source>
</evidence>
<sequence>MKRILLFTSVFVSTLGFSQATIFQDSFDAYNDFLITGFGQWRTLDLDLLETNTAGTLTPAWPNNGAPQAYQIFNPATASVSNQTSSDNCNATENLNFTPRTGAKYAACWAGDPGTNGQTATANNDWLISPPIPLVGASGTQLSFWYKALSDCYGPELYRVGVYIGSGNPTQGSDFTIISGSTPLEAANYMTWTERTYPLNTYNGGTIRIGIHCVSADVLMFMVDDFKVTGTVMSTNDFISSKFSVYPNPATNIVTISNSGNIQINKVAVTDINGRTVKALNIDGGPETKVDISELNAGIYFMIIDTNEGFATKRIIKT</sequence>